<evidence type="ECO:0000256" key="4">
    <source>
        <dbReference type="ARBA" id="ARBA00023163"/>
    </source>
</evidence>
<dbReference type="InterPro" id="IPR005119">
    <property type="entry name" value="LysR_subst-bd"/>
</dbReference>
<name>W1N341_9GAMM</name>
<dbReference type="GO" id="GO:0003677">
    <property type="term" value="F:DNA binding"/>
    <property type="evidence" value="ECO:0007669"/>
    <property type="project" value="UniProtKB-KW"/>
</dbReference>
<comment type="caution">
    <text evidence="6">The sequence shown here is derived from an EMBL/GenBank/DDBJ whole genome shotgun (WGS) entry which is preliminary data.</text>
</comment>
<dbReference type="GO" id="GO:0032993">
    <property type="term" value="C:protein-DNA complex"/>
    <property type="evidence" value="ECO:0007669"/>
    <property type="project" value="TreeGrafter"/>
</dbReference>
<dbReference type="eggNOG" id="COG0583">
    <property type="taxonomic scope" value="Bacteria"/>
</dbReference>
<dbReference type="InterPro" id="IPR036390">
    <property type="entry name" value="WH_DNA-bd_sf"/>
</dbReference>
<proteinExistence type="inferred from homology"/>
<reference evidence="6 7" key="1">
    <citation type="submission" date="2013-08" db="EMBL/GenBank/DDBJ databases">
        <title>draft genome of Halomonas huanghegensis, strain BJGMM-B45T.</title>
        <authorList>
            <person name="Miao C."/>
            <person name="Wan Y."/>
            <person name="Jin W."/>
        </authorList>
    </citation>
    <scope>NUCLEOTIDE SEQUENCE [LARGE SCALE GENOMIC DNA]</scope>
    <source>
        <strain evidence="6 7">BJGMM-B45</strain>
    </source>
</reference>
<keyword evidence="7" id="KW-1185">Reference proteome</keyword>
<dbReference type="InterPro" id="IPR036388">
    <property type="entry name" value="WH-like_DNA-bd_sf"/>
</dbReference>
<dbReference type="STRING" id="1178482.AR456_01885"/>
<keyword evidence="3" id="KW-0238">DNA-binding</keyword>
<evidence type="ECO:0000259" key="5">
    <source>
        <dbReference type="PROSITE" id="PS50931"/>
    </source>
</evidence>
<accession>W1N341</accession>
<dbReference type="PANTHER" id="PTHR30346">
    <property type="entry name" value="TRANSCRIPTIONAL DUAL REGULATOR HCAR-RELATED"/>
    <property type="match status" value="1"/>
</dbReference>
<evidence type="ECO:0000256" key="3">
    <source>
        <dbReference type="ARBA" id="ARBA00023125"/>
    </source>
</evidence>
<dbReference type="Gene3D" id="3.40.190.10">
    <property type="entry name" value="Periplasmic binding protein-like II"/>
    <property type="match status" value="2"/>
</dbReference>
<feature type="domain" description="HTH lysR-type" evidence="5">
    <location>
        <begin position="1"/>
        <end position="48"/>
    </location>
</feature>
<comment type="similarity">
    <text evidence="1">Belongs to the LysR transcriptional regulatory family.</text>
</comment>
<dbReference type="PRINTS" id="PR00039">
    <property type="entry name" value="HTHLYSR"/>
</dbReference>
<dbReference type="AlphaFoldDB" id="W1N341"/>
<keyword evidence="4" id="KW-0804">Transcription</keyword>
<evidence type="ECO:0000256" key="2">
    <source>
        <dbReference type="ARBA" id="ARBA00023015"/>
    </source>
</evidence>
<dbReference type="CDD" id="cd08414">
    <property type="entry name" value="PBP2_LTTR_aromatics_like"/>
    <property type="match status" value="1"/>
</dbReference>
<evidence type="ECO:0000313" key="6">
    <source>
        <dbReference type="EMBL" id="ERL49596.1"/>
    </source>
</evidence>
<dbReference type="SUPFAM" id="SSF46785">
    <property type="entry name" value="Winged helix' DNA-binding domain"/>
    <property type="match status" value="1"/>
</dbReference>
<dbReference type="PANTHER" id="PTHR30346:SF28">
    <property type="entry name" value="HTH-TYPE TRANSCRIPTIONAL REGULATOR CYNR"/>
    <property type="match status" value="1"/>
</dbReference>
<protein>
    <recommendedName>
        <fullName evidence="5">HTH lysR-type domain-containing protein</fullName>
    </recommendedName>
</protein>
<dbReference type="KEGG" id="hhu:AR456_01885"/>
<dbReference type="Proteomes" id="UP000019113">
    <property type="component" value="Unassembled WGS sequence"/>
</dbReference>
<dbReference type="SUPFAM" id="SSF53850">
    <property type="entry name" value="Periplasmic binding protein-like II"/>
    <property type="match status" value="1"/>
</dbReference>
<dbReference type="FunFam" id="1.10.10.10:FF:000001">
    <property type="entry name" value="LysR family transcriptional regulator"/>
    <property type="match status" value="1"/>
</dbReference>
<dbReference type="Pfam" id="PF03466">
    <property type="entry name" value="LysR_substrate"/>
    <property type="match status" value="1"/>
</dbReference>
<dbReference type="EMBL" id="AVBC01000039">
    <property type="protein sequence ID" value="ERL49596.1"/>
    <property type="molecule type" value="Genomic_DNA"/>
</dbReference>
<evidence type="ECO:0000313" key="7">
    <source>
        <dbReference type="Proteomes" id="UP000019113"/>
    </source>
</evidence>
<gene>
    <name evidence="6" type="ORF">BJB45_00325</name>
</gene>
<sequence length="285" mass="31659">MLGEERHFVRAAEHLGISQSALSQQVQKIERELGFALFTRTQRQVLPTEAGRIFVEEAVRVLRQYEMAIATASSAAKGAIGRLRLGFVENAALHVLPRSVSRFRKQHPLVQLELTEMISSELGEAVREGMLDAALMRPLGVDDTLRHLTLLREPYHVALNSDHPLADREAIHFRDIVSEQMIIASGSKARYIRSVFQPLCERHNVELTIAQEVNQLHAIIGLVASGLGYTLLPSSATALHIEGVIYRPLADQDAPHAELMLVWLPSTTNPALKNFLAIARGLAHR</sequence>
<dbReference type="GO" id="GO:0003700">
    <property type="term" value="F:DNA-binding transcription factor activity"/>
    <property type="evidence" value="ECO:0007669"/>
    <property type="project" value="InterPro"/>
</dbReference>
<evidence type="ECO:0000256" key="1">
    <source>
        <dbReference type="ARBA" id="ARBA00009437"/>
    </source>
</evidence>
<keyword evidence="2" id="KW-0805">Transcription regulation</keyword>
<dbReference type="Pfam" id="PF00126">
    <property type="entry name" value="HTH_1"/>
    <property type="match status" value="1"/>
</dbReference>
<dbReference type="InterPro" id="IPR000847">
    <property type="entry name" value="LysR_HTH_N"/>
</dbReference>
<dbReference type="Gene3D" id="1.10.10.10">
    <property type="entry name" value="Winged helix-like DNA-binding domain superfamily/Winged helix DNA-binding domain"/>
    <property type="match status" value="1"/>
</dbReference>
<organism evidence="6 7">
    <name type="scientific">Halomonas huangheensis</name>
    <dbReference type="NCBI Taxonomy" id="1178482"/>
    <lineage>
        <taxon>Bacteria</taxon>
        <taxon>Pseudomonadati</taxon>
        <taxon>Pseudomonadota</taxon>
        <taxon>Gammaproteobacteria</taxon>
        <taxon>Oceanospirillales</taxon>
        <taxon>Halomonadaceae</taxon>
        <taxon>Halomonas</taxon>
    </lineage>
</organism>
<dbReference type="PATRIC" id="fig|1178482.3.peg.2690"/>
<dbReference type="PROSITE" id="PS50931">
    <property type="entry name" value="HTH_LYSR"/>
    <property type="match status" value="1"/>
</dbReference>